<accession>A0A135L0X9</accession>
<proteinExistence type="predicted"/>
<keyword evidence="2" id="KW-1185">Reference proteome</keyword>
<dbReference type="STRING" id="1413211.U473_00315"/>
<reference evidence="1 2" key="1">
    <citation type="submission" date="2016-02" db="EMBL/GenBank/DDBJ databases">
        <title>Draft Genome for Tepidibacillus decaturensis nov. sp. Strain Z9, an Anaerobic, Moderately Thermophilic and Heterotrophic Bacterium from Deep Subsurface of the Illinois Basin, USA.</title>
        <authorList>
            <person name="Dong Y."/>
            <person name="Chang J.Y."/>
            <person name="Sanford R."/>
            <person name="Fouke B.W."/>
        </authorList>
    </citation>
    <scope>NUCLEOTIDE SEQUENCE [LARGE SCALE GENOMIC DNA]</scope>
    <source>
        <strain evidence="1 2">Z9</strain>
    </source>
</reference>
<comment type="caution">
    <text evidence="1">The sequence shown here is derived from an EMBL/GenBank/DDBJ whole genome shotgun (WGS) entry which is preliminary data.</text>
</comment>
<name>A0A135L0X9_9BACI</name>
<protein>
    <submittedName>
        <fullName evidence="1">Uncharacterized protein</fullName>
    </submittedName>
</protein>
<evidence type="ECO:0000313" key="2">
    <source>
        <dbReference type="Proteomes" id="UP000070352"/>
    </source>
</evidence>
<sequence length="156" mass="18484">MNKNIEVINENLLAVNFEHINAGLIKEITFDSENCSDYASLTKDGKILLNKNDSMYQKNLTLIQEIMQLTDEQLNSEKGLYEVMRKIFKPFQKLSNEEIDKFIKENGFEKAIHFYYSFFQLEKQRRIYQNNSDKHQKSSFNLKRLFNRKVGEVKNG</sequence>
<dbReference type="OrthoDB" id="1955088at2"/>
<dbReference type="AlphaFoldDB" id="A0A135L0X9"/>
<dbReference type="Proteomes" id="UP000070352">
    <property type="component" value="Unassembled WGS sequence"/>
</dbReference>
<evidence type="ECO:0000313" key="1">
    <source>
        <dbReference type="EMBL" id="KXG42661.1"/>
    </source>
</evidence>
<organism evidence="1 2">
    <name type="scientific">Tepidibacillus decaturensis</name>
    <dbReference type="NCBI Taxonomy" id="1413211"/>
    <lineage>
        <taxon>Bacteria</taxon>
        <taxon>Bacillati</taxon>
        <taxon>Bacillota</taxon>
        <taxon>Bacilli</taxon>
        <taxon>Bacillales</taxon>
        <taxon>Bacillaceae</taxon>
        <taxon>Tepidibacillus</taxon>
    </lineage>
</organism>
<dbReference type="RefSeq" id="WP_068722330.1">
    <property type="nucleotide sequence ID" value="NZ_LSKU01000001.1"/>
</dbReference>
<dbReference type="EMBL" id="LSKU01000001">
    <property type="protein sequence ID" value="KXG42661.1"/>
    <property type="molecule type" value="Genomic_DNA"/>
</dbReference>
<gene>
    <name evidence="1" type="ORF">U473_00315</name>
</gene>